<dbReference type="Proteomes" id="UP001501637">
    <property type="component" value="Unassembled WGS sequence"/>
</dbReference>
<dbReference type="CDD" id="cd01392">
    <property type="entry name" value="HTH_LacI"/>
    <property type="match status" value="1"/>
</dbReference>
<dbReference type="InterPro" id="IPR046335">
    <property type="entry name" value="LacI/GalR-like_sensor"/>
</dbReference>
<proteinExistence type="predicted"/>
<feature type="domain" description="HTH lacI-type" evidence="4">
    <location>
        <begin position="13"/>
        <end position="67"/>
    </location>
</feature>
<accession>A0ABP6MFQ0</accession>
<organism evidence="5 6">
    <name type="scientific">Streptomyces rectiviolaceus</name>
    <dbReference type="NCBI Taxonomy" id="332591"/>
    <lineage>
        <taxon>Bacteria</taxon>
        <taxon>Bacillati</taxon>
        <taxon>Actinomycetota</taxon>
        <taxon>Actinomycetes</taxon>
        <taxon>Kitasatosporales</taxon>
        <taxon>Streptomycetaceae</taxon>
        <taxon>Streptomyces</taxon>
    </lineage>
</organism>
<evidence type="ECO:0000259" key="4">
    <source>
        <dbReference type="PROSITE" id="PS50932"/>
    </source>
</evidence>
<evidence type="ECO:0000256" key="3">
    <source>
        <dbReference type="ARBA" id="ARBA00023163"/>
    </source>
</evidence>
<evidence type="ECO:0000313" key="6">
    <source>
        <dbReference type="Proteomes" id="UP001501637"/>
    </source>
</evidence>
<dbReference type="GO" id="GO:0003677">
    <property type="term" value="F:DNA binding"/>
    <property type="evidence" value="ECO:0007669"/>
    <property type="project" value="UniProtKB-KW"/>
</dbReference>
<evidence type="ECO:0000313" key="5">
    <source>
        <dbReference type="EMBL" id="GAA3109951.1"/>
    </source>
</evidence>
<dbReference type="InterPro" id="IPR000843">
    <property type="entry name" value="HTH_LacI"/>
</dbReference>
<dbReference type="SMART" id="SM00354">
    <property type="entry name" value="HTH_LACI"/>
    <property type="match status" value="1"/>
</dbReference>
<gene>
    <name evidence="5" type="ORF">GCM10010449_35510</name>
</gene>
<reference evidence="6" key="1">
    <citation type="journal article" date="2019" name="Int. J. Syst. Evol. Microbiol.">
        <title>The Global Catalogue of Microorganisms (GCM) 10K type strain sequencing project: providing services to taxonomists for standard genome sequencing and annotation.</title>
        <authorList>
            <consortium name="The Broad Institute Genomics Platform"/>
            <consortium name="The Broad Institute Genome Sequencing Center for Infectious Disease"/>
            <person name="Wu L."/>
            <person name="Ma J."/>
        </authorList>
    </citation>
    <scope>NUCLEOTIDE SEQUENCE [LARGE SCALE GENOMIC DNA]</scope>
    <source>
        <strain evidence="6">JCM 9092</strain>
    </source>
</reference>
<dbReference type="Pfam" id="PF13377">
    <property type="entry name" value="Peripla_BP_3"/>
    <property type="match status" value="1"/>
</dbReference>
<name>A0ABP6MFQ0_9ACTN</name>
<evidence type="ECO:0000256" key="2">
    <source>
        <dbReference type="ARBA" id="ARBA00023125"/>
    </source>
</evidence>
<dbReference type="PROSITE" id="PS00356">
    <property type="entry name" value="HTH_LACI_1"/>
    <property type="match status" value="1"/>
</dbReference>
<dbReference type="InterPro" id="IPR010982">
    <property type="entry name" value="Lambda_DNA-bd_dom_sf"/>
</dbReference>
<dbReference type="InterPro" id="IPR028082">
    <property type="entry name" value="Peripla_BP_I"/>
</dbReference>
<keyword evidence="6" id="KW-1185">Reference proteome</keyword>
<dbReference type="PROSITE" id="PS50932">
    <property type="entry name" value="HTH_LACI_2"/>
    <property type="match status" value="1"/>
</dbReference>
<dbReference type="PANTHER" id="PTHR30146">
    <property type="entry name" value="LACI-RELATED TRANSCRIPTIONAL REPRESSOR"/>
    <property type="match status" value="1"/>
</dbReference>
<protein>
    <submittedName>
        <fullName evidence="5">LacI family DNA-binding transcriptional regulator</fullName>
    </submittedName>
</protein>
<dbReference type="PRINTS" id="PR00036">
    <property type="entry name" value="HTHLACI"/>
</dbReference>
<sequence>MTAEALRPAARPVTLEDVARTAGVSRATVSRVVNGAPTVDPVLRRKVEEAVEATGYVPNQAARSLVTQRTDSIALVVSEQERRPVAAPLVGRMFTDPHFGRVVGGLLDVLRPAGVQMVLMLVDDDTSRRQFLSYLRQGHVDGTVLVSSHASDPLPRLLAETGLPAVLAGRPARTVPLPYVEVDQRAGARMAVDRLVSEGRRRIGTIAGPQDMPAAQERLEGFRDALAAHGITDAPWAEADFTRAGGAEATRRLLSEHPDLDGVFVASDLMAQGALQTLLRAGRRLPQDVAVVGFDDSEAAGACEPALTTVRQPVEEMAAEMARLLLGRIKRPEGSPLSMVFRPTLVERASA</sequence>
<dbReference type="CDD" id="cd06267">
    <property type="entry name" value="PBP1_LacI_sugar_binding-like"/>
    <property type="match status" value="1"/>
</dbReference>
<keyword evidence="3" id="KW-0804">Transcription</keyword>
<comment type="caution">
    <text evidence="5">The sequence shown here is derived from an EMBL/GenBank/DDBJ whole genome shotgun (WGS) entry which is preliminary data.</text>
</comment>
<dbReference type="PANTHER" id="PTHR30146:SF109">
    <property type="entry name" value="HTH-TYPE TRANSCRIPTIONAL REGULATOR GALS"/>
    <property type="match status" value="1"/>
</dbReference>
<dbReference type="EMBL" id="BAAAUG010000060">
    <property type="protein sequence ID" value="GAA3109951.1"/>
    <property type="molecule type" value="Genomic_DNA"/>
</dbReference>
<dbReference type="Gene3D" id="1.10.260.40">
    <property type="entry name" value="lambda repressor-like DNA-binding domains"/>
    <property type="match status" value="1"/>
</dbReference>
<keyword evidence="2 5" id="KW-0238">DNA-binding</keyword>
<evidence type="ECO:0000256" key="1">
    <source>
        <dbReference type="ARBA" id="ARBA00023015"/>
    </source>
</evidence>
<dbReference type="SUPFAM" id="SSF47413">
    <property type="entry name" value="lambda repressor-like DNA-binding domains"/>
    <property type="match status" value="1"/>
</dbReference>
<dbReference type="SUPFAM" id="SSF53822">
    <property type="entry name" value="Periplasmic binding protein-like I"/>
    <property type="match status" value="1"/>
</dbReference>
<dbReference type="Pfam" id="PF00356">
    <property type="entry name" value="LacI"/>
    <property type="match status" value="1"/>
</dbReference>
<dbReference type="RefSeq" id="WP_344521953.1">
    <property type="nucleotide sequence ID" value="NZ_BAAAUG010000060.1"/>
</dbReference>
<keyword evidence="1" id="KW-0805">Transcription regulation</keyword>
<dbReference type="Gene3D" id="3.40.50.2300">
    <property type="match status" value="2"/>
</dbReference>